<name>A0A7W5AP55_9ACTN</name>
<dbReference type="RefSeq" id="WP_183225946.1">
    <property type="nucleotide sequence ID" value="NZ_BMPW01000034.1"/>
</dbReference>
<dbReference type="SUPFAM" id="SSF159275">
    <property type="entry name" value="PA1994-like"/>
    <property type="match status" value="1"/>
</dbReference>
<keyword evidence="2" id="KW-1185">Reference proteome</keyword>
<gene>
    <name evidence="1" type="ORF">FHR83_007588</name>
</gene>
<dbReference type="AlphaFoldDB" id="A0A7W5AP55"/>
<comment type="caution">
    <text evidence="1">The sequence shown here is derived from an EMBL/GenBank/DDBJ whole genome shotgun (WGS) entry which is preliminary data.</text>
</comment>
<dbReference type="EMBL" id="JACHXF010000021">
    <property type="protein sequence ID" value="MBB3099872.1"/>
    <property type="molecule type" value="Genomic_DNA"/>
</dbReference>
<sequence length="207" mass="22413">MPLPIALFWERKDVPGAEHAMLDVDRYVQGTILAAAPVPYSCRYEVQTGPDGATSRLDARAEGAGWARTVRLELAAGRWRVTASEQGDLDAALVANGHARAGQPGCEDPDLLYGAFDADLGGSPLFNTLPIRRLGLLRADAGVSHRLSVAWVLVPSLEVVQADQIYTSLGDRRIRFASETFSADLTCDDDGFVEDYPGLARRIRFAA</sequence>
<evidence type="ECO:0008006" key="3">
    <source>
        <dbReference type="Google" id="ProtNLM"/>
    </source>
</evidence>
<protein>
    <recommendedName>
        <fullName evidence="3">Glycolipid-binding</fullName>
    </recommendedName>
</protein>
<dbReference type="InterPro" id="IPR009467">
    <property type="entry name" value="Glycolipid-bd_prot_put"/>
</dbReference>
<organism evidence="1 2">
    <name type="scientific">Actinoplanes campanulatus</name>
    <dbReference type="NCBI Taxonomy" id="113559"/>
    <lineage>
        <taxon>Bacteria</taxon>
        <taxon>Bacillati</taxon>
        <taxon>Actinomycetota</taxon>
        <taxon>Actinomycetes</taxon>
        <taxon>Micromonosporales</taxon>
        <taxon>Micromonosporaceae</taxon>
        <taxon>Actinoplanes</taxon>
    </lineage>
</organism>
<evidence type="ECO:0000313" key="2">
    <source>
        <dbReference type="Proteomes" id="UP000590749"/>
    </source>
</evidence>
<dbReference type="Proteomes" id="UP000590749">
    <property type="component" value="Unassembled WGS sequence"/>
</dbReference>
<accession>A0A7W5AP55</accession>
<reference evidence="1 2" key="1">
    <citation type="submission" date="2020-08" db="EMBL/GenBank/DDBJ databases">
        <title>Genomic Encyclopedia of Type Strains, Phase III (KMG-III): the genomes of soil and plant-associated and newly described type strains.</title>
        <authorList>
            <person name="Whitman W."/>
        </authorList>
    </citation>
    <scope>NUCLEOTIDE SEQUENCE [LARGE SCALE GENOMIC DNA]</scope>
    <source>
        <strain evidence="1 2">CECT 3287</strain>
    </source>
</reference>
<proteinExistence type="predicted"/>
<dbReference type="Pfam" id="PF06475">
    <property type="entry name" value="Glycolipid_bind"/>
    <property type="match status" value="1"/>
</dbReference>
<evidence type="ECO:0000313" key="1">
    <source>
        <dbReference type="EMBL" id="MBB3099872.1"/>
    </source>
</evidence>